<dbReference type="GO" id="GO:0005634">
    <property type="term" value="C:nucleus"/>
    <property type="evidence" value="ECO:0007669"/>
    <property type="project" value="UniProtKB-SubCell"/>
</dbReference>
<dbReference type="SUPFAM" id="SSF52799">
    <property type="entry name" value="(Phosphotyrosine protein) phosphatases II"/>
    <property type="match status" value="1"/>
</dbReference>
<dbReference type="PANTHER" id="PTHR10159">
    <property type="entry name" value="DUAL SPECIFICITY PROTEIN PHOSPHATASE"/>
    <property type="match status" value="1"/>
</dbReference>
<evidence type="ECO:0000256" key="2">
    <source>
        <dbReference type="ARBA" id="ARBA00004496"/>
    </source>
</evidence>
<evidence type="ECO:0000256" key="10">
    <source>
        <dbReference type="ARBA" id="ARBA00051722"/>
    </source>
</evidence>
<accession>A0A0D6R7U3</accession>
<evidence type="ECO:0000256" key="8">
    <source>
        <dbReference type="ARBA" id="ARBA00047761"/>
    </source>
</evidence>
<comment type="subcellular location">
    <subcellularLocation>
        <location evidence="2">Cytoplasm</location>
    </subcellularLocation>
    <subcellularLocation>
        <location evidence="1">Nucleus</location>
    </subcellularLocation>
</comment>
<dbReference type="CDD" id="cd14498">
    <property type="entry name" value="DSP"/>
    <property type="match status" value="1"/>
</dbReference>
<dbReference type="InterPro" id="IPR000387">
    <property type="entry name" value="Tyr_Pase_dom"/>
</dbReference>
<dbReference type="InterPro" id="IPR000340">
    <property type="entry name" value="Dual-sp_phosphatase_cat-dom"/>
</dbReference>
<proteinExistence type="inferred from homology"/>
<evidence type="ECO:0000256" key="6">
    <source>
        <dbReference type="ARBA" id="ARBA00022912"/>
    </source>
</evidence>
<name>A0A0D6R7U3_ARACU</name>
<evidence type="ECO:0000256" key="7">
    <source>
        <dbReference type="ARBA" id="ARBA00023242"/>
    </source>
</evidence>
<dbReference type="GO" id="GO:0017017">
    <property type="term" value="F:MAP kinase tyrosine/serine/threonine phosphatase activity"/>
    <property type="evidence" value="ECO:0007669"/>
    <property type="project" value="TreeGrafter"/>
</dbReference>
<evidence type="ECO:0000256" key="9">
    <source>
        <dbReference type="ARBA" id="ARBA00048336"/>
    </source>
</evidence>
<evidence type="ECO:0000259" key="11">
    <source>
        <dbReference type="PROSITE" id="PS50054"/>
    </source>
</evidence>
<evidence type="ECO:0000256" key="5">
    <source>
        <dbReference type="ARBA" id="ARBA00022801"/>
    </source>
</evidence>
<reference evidence="13" key="1">
    <citation type="submission" date="2015-03" db="EMBL/GenBank/DDBJ databases">
        <title>A transcriptome of Araucaria cunninghamii, an australian fine timber species.</title>
        <authorList>
            <person name="Jing Yi C.J.Y."/>
            <person name="Yin San L.Y.S."/>
            <person name="Abdul Karim S.S."/>
            <person name="Wan Azmi N.N."/>
            <person name="Hercus R.R."/>
            <person name="Croft L.L."/>
        </authorList>
    </citation>
    <scope>NUCLEOTIDE SEQUENCE</scope>
    <source>
        <strain evidence="13">MI0301</strain>
        <tissue evidence="13">Leaf</tissue>
    </source>
</reference>
<sequence length="187" mass="21220">MNVFEKTSLWPSMASMDALYKERMAKFLRAFYLAKYAKNDNMPCEIEPAIFLGSIGAAYNKSILKSLNITHILLVANALEPAYPNDFKYKQVEVVDRMDANIEQHFEECFAFIDEAKLEGGCVLVHCFAGRSRSVTIIIAYLMKTHRMSLSQALELVRSKRPQAAPNQGFLLQLQDFERRLGVSQGT</sequence>
<dbReference type="AlphaFoldDB" id="A0A0D6R7U3"/>
<keyword evidence="5" id="KW-0378">Hydrolase</keyword>
<dbReference type="FunFam" id="3.90.190.10:FF:000056">
    <property type="entry name" value="Dual specificity phosphatase 12"/>
    <property type="match status" value="1"/>
</dbReference>
<dbReference type="InterPro" id="IPR029021">
    <property type="entry name" value="Prot-tyrosine_phosphatase-like"/>
</dbReference>
<dbReference type="Pfam" id="PF00782">
    <property type="entry name" value="DSPc"/>
    <property type="match status" value="1"/>
</dbReference>
<evidence type="ECO:0000259" key="12">
    <source>
        <dbReference type="PROSITE" id="PS50056"/>
    </source>
</evidence>
<dbReference type="EMBL" id="GCKF01025942">
    <property type="protein sequence ID" value="JAG98393.1"/>
    <property type="molecule type" value="Transcribed_RNA"/>
</dbReference>
<comment type="catalytic activity">
    <reaction evidence="8">
        <text>O-phospho-L-seryl-[protein] + H2O = L-seryl-[protein] + phosphate</text>
        <dbReference type="Rhea" id="RHEA:20629"/>
        <dbReference type="Rhea" id="RHEA-COMP:9863"/>
        <dbReference type="Rhea" id="RHEA-COMP:11604"/>
        <dbReference type="ChEBI" id="CHEBI:15377"/>
        <dbReference type="ChEBI" id="CHEBI:29999"/>
        <dbReference type="ChEBI" id="CHEBI:43474"/>
        <dbReference type="ChEBI" id="CHEBI:83421"/>
        <dbReference type="EC" id="3.1.3.16"/>
    </reaction>
</comment>
<dbReference type="GO" id="GO:0008330">
    <property type="term" value="F:protein tyrosine/threonine phosphatase activity"/>
    <property type="evidence" value="ECO:0007669"/>
    <property type="project" value="TreeGrafter"/>
</dbReference>
<protein>
    <recommendedName>
        <fullName evidence="14">Dual specificity protein phosphatase 1</fullName>
    </recommendedName>
</protein>
<dbReference type="GO" id="GO:0005737">
    <property type="term" value="C:cytoplasm"/>
    <property type="evidence" value="ECO:0007669"/>
    <property type="project" value="UniProtKB-SubCell"/>
</dbReference>
<comment type="similarity">
    <text evidence="3">Belongs to the protein-tyrosine phosphatase family. Non-receptor class dual specificity subfamily.</text>
</comment>
<dbReference type="InterPro" id="IPR020422">
    <property type="entry name" value="TYR_PHOSPHATASE_DUAL_dom"/>
</dbReference>
<dbReference type="GO" id="GO:0004722">
    <property type="term" value="F:protein serine/threonine phosphatase activity"/>
    <property type="evidence" value="ECO:0007669"/>
    <property type="project" value="UniProtKB-EC"/>
</dbReference>
<organism evidence="13">
    <name type="scientific">Araucaria cunninghamii</name>
    <name type="common">Hoop pine</name>
    <name type="synonym">Moreton Bay pine</name>
    <dbReference type="NCBI Taxonomy" id="56994"/>
    <lineage>
        <taxon>Eukaryota</taxon>
        <taxon>Viridiplantae</taxon>
        <taxon>Streptophyta</taxon>
        <taxon>Embryophyta</taxon>
        <taxon>Tracheophyta</taxon>
        <taxon>Spermatophyta</taxon>
        <taxon>Pinopsida</taxon>
        <taxon>Pinidae</taxon>
        <taxon>Conifers II</taxon>
        <taxon>Araucariales</taxon>
        <taxon>Araucariaceae</taxon>
        <taxon>Araucaria</taxon>
    </lineage>
</organism>
<comment type="catalytic activity">
    <reaction evidence="9">
        <text>O-phospho-L-threonyl-[protein] + H2O = L-threonyl-[protein] + phosphate</text>
        <dbReference type="Rhea" id="RHEA:47004"/>
        <dbReference type="Rhea" id="RHEA-COMP:11060"/>
        <dbReference type="Rhea" id="RHEA-COMP:11605"/>
        <dbReference type="ChEBI" id="CHEBI:15377"/>
        <dbReference type="ChEBI" id="CHEBI:30013"/>
        <dbReference type="ChEBI" id="CHEBI:43474"/>
        <dbReference type="ChEBI" id="CHEBI:61977"/>
        <dbReference type="EC" id="3.1.3.16"/>
    </reaction>
</comment>
<feature type="domain" description="Tyrosine specific protein phosphatases" evidence="12">
    <location>
        <begin position="104"/>
        <end position="162"/>
    </location>
</feature>
<dbReference type="PROSITE" id="PS50056">
    <property type="entry name" value="TYR_PHOSPHATASE_2"/>
    <property type="match status" value="1"/>
</dbReference>
<keyword evidence="7" id="KW-0539">Nucleus</keyword>
<evidence type="ECO:0000313" key="13">
    <source>
        <dbReference type="EMBL" id="JAG98393.1"/>
    </source>
</evidence>
<evidence type="ECO:0000256" key="1">
    <source>
        <dbReference type="ARBA" id="ARBA00004123"/>
    </source>
</evidence>
<keyword evidence="4" id="KW-0963">Cytoplasm</keyword>
<evidence type="ECO:0008006" key="14">
    <source>
        <dbReference type="Google" id="ProtNLM"/>
    </source>
</evidence>
<dbReference type="Gene3D" id="3.90.190.10">
    <property type="entry name" value="Protein tyrosine phosphatase superfamily"/>
    <property type="match status" value="1"/>
</dbReference>
<dbReference type="GO" id="GO:0033550">
    <property type="term" value="F:MAP kinase tyrosine phosphatase activity"/>
    <property type="evidence" value="ECO:0007669"/>
    <property type="project" value="TreeGrafter"/>
</dbReference>
<dbReference type="SMART" id="SM00195">
    <property type="entry name" value="DSPc"/>
    <property type="match status" value="1"/>
</dbReference>
<keyword evidence="6" id="KW-0904">Protein phosphatase</keyword>
<dbReference type="PROSITE" id="PS50054">
    <property type="entry name" value="TYR_PHOSPHATASE_DUAL"/>
    <property type="match status" value="1"/>
</dbReference>
<comment type="catalytic activity">
    <reaction evidence="10">
        <text>O-phospho-L-tyrosyl-[protein] + H2O = L-tyrosyl-[protein] + phosphate</text>
        <dbReference type="Rhea" id="RHEA:10684"/>
        <dbReference type="Rhea" id="RHEA-COMP:10136"/>
        <dbReference type="Rhea" id="RHEA-COMP:20101"/>
        <dbReference type="ChEBI" id="CHEBI:15377"/>
        <dbReference type="ChEBI" id="CHEBI:43474"/>
        <dbReference type="ChEBI" id="CHEBI:46858"/>
        <dbReference type="ChEBI" id="CHEBI:61978"/>
        <dbReference type="EC" id="3.1.3.48"/>
    </reaction>
</comment>
<evidence type="ECO:0000256" key="4">
    <source>
        <dbReference type="ARBA" id="ARBA00022490"/>
    </source>
</evidence>
<feature type="domain" description="Tyrosine-protein phosphatase" evidence="11">
    <location>
        <begin position="42"/>
        <end position="183"/>
    </location>
</feature>
<dbReference type="PANTHER" id="PTHR10159:SF511">
    <property type="entry name" value="DUAL SPECIFICITY PROTEIN PHOSPHATASE 1"/>
    <property type="match status" value="1"/>
</dbReference>
<dbReference type="GO" id="GO:0043409">
    <property type="term" value="P:negative regulation of MAPK cascade"/>
    <property type="evidence" value="ECO:0007669"/>
    <property type="project" value="TreeGrafter"/>
</dbReference>
<evidence type="ECO:0000256" key="3">
    <source>
        <dbReference type="ARBA" id="ARBA00008601"/>
    </source>
</evidence>